<proteinExistence type="predicted"/>
<dbReference type="PROSITE" id="PS51340">
    <property type="entry name" value="MOSC"/>
    <property type="match status" value="1"/>
</dbReference>
<dbReference type="InterPro" id="IPR005302">
    <property type="entry name" value="MoCF_Sase_C"/>
</dbReference>
<evidence type="ECO:0000259" key="1">
    <source>
        <dbReference type="PROSITE" id="PS51340"/>
    </source>
</evidence>
<accession>A0A9N9U2L3</accession>
<reference evidence="2" key="1">
    <citation type="submission" date="2021-10" db="EMBL/GenBank/DDBJ databases">
        <authorList>
            <person name="Piombo E."/>
        </authorList>
    </citation>
    <scope>NUCLEOTIDE SEQUENCE</scope>
</reference>
<dbReference type="Proteomes" id="UP000754883">
    <property type="component" value="Unassembled WGS sequence"/>
</dbReference>
<name>A0A9N9U2L3_9HYPO</name>
<dbReference type="OrthoDB" id="17255at2759"/>
<evidence type="ECO:0000313" key="3">
    <source>
        <dbReference type="Proteomes" id="UP000754883"/>
    </source>
</evidence>
<dbReference type="InterPro" id="IPR005303">
    <property type="entry name" value="MOCOS_middle"/>
</dbReference>
<evidence type="ECO:0000313" key="2">
    <source>
        <dbReference type="EMBL" id="CAG9961976.1"/>
    </source>
</evidence>
<gene>
    <name evidence="2" type="ORF">CBYS24578_00018358</name>
</gene>
<dbReference type="Pfam" id="PF03473">
    <property type="entry name" value="MOSC"/>
    <property type="match status" value="1"/>
</dbReference>
<organism evidence="2 3">
    <name type="scientific">Clonostachys byssicola</name>
    <dbReference type="NCBI Taxonomy" id="160290"/>
    <lineage>
        <taxon>Eukaryota</taxon>
        <taxon>Fungi</taxon>
        <taxon>Dikarya</taxon>
        <taxon>Ascomycota</taxon>
        <taxon>Pezizomycotina</taxon>
        <taxon>Sordariomycetes</taxon>
        <taxon>Hypocreomycetidae</taxon>
        <taxon>Hypocreales</taxon>
        <taxon>Bionectriaceae</taxon>
        <taxon>Clonostachys</taxon>
    </lineage>
</organism>
<sequence>LFLYPVKSLLPVEVSYAELTSEGLRFDRQYILVKTPPQPAASDASESEPRLAEHLAIKRIFLLALFQPSIHDGWSKLTIRHTLARPESSITLPLTPSPALCANASKFKVSIFGTSAIAIDMGEMPASFFRKHLGMDVRLCFIGGNGKRMLPGVAFGSRIATANILPPGSPLLDERVQAQRTRFADAAPYLITSSASEEDVRSRLPVENQAEDVIIRLRPNIHIGVDDSTPPYDEDDWDTILVYDGDPKAREAQPKATIVCIFRTARCLSLNADLKTGMVAPRQRQLYGLLAKDRRVNPLYPHKPVFGQYAYSTSVGQTLRVGDAVRVNRRNGST</sequence>
<dbReference type="GO" id="GO:0030170">
    <property type="term" value="F:pyridoxal phosphate binding"/>
    <property type="evidence" value="ECO:0007669"/>
    <property type="project" value="InterPro"/>
</dbReference>
<dbReference type="SUPFAM" id="SSF141673">
    <property type="entry name" value="MOSC N-terminal domain-like"/>
    <property type="match status" value="1"/>
</dbReference>
<dbReference type="GO" id="GO:0003824">
    <property type="term" value="F:catalytic activity"/>
    <property type="evidence" value="ECO:0007669"/>
    <property type="project" value="InterPro"/>
</dbReference>
<dbReference type="AlphaFoldDB" id="A0A9N9U2L3"/>
<feature type="non-terminal residue" evidence="2">
    <location>
        <position position="1"/>
    </location>
</feature>
<comment type="caution">
    <text evidence="2">The sequence shown here is derived from an EMBL/GenBank/DDBJ whole genome shotgun (WGS) entry which is preliminary data.</text>
</comment>
<protein>
    <recommendedName>
        <fullName evidence="1">MOSC domain-containing protein</fullName>
    </recommendedName>
</protein>
<keyword evidence="3" id="KW-1185">Reference proteome</keyword>
<dbReference type="EMBL" id="CABFNO020000776">
    <property type="protein sequence ID" value="CAG9961976.1"/>
    <property type="molecule type" value="Genomic_DNA"/>
</dbReference>
<dbReference type="GO" id="GO:0030151">
    <property type="term" value="F:molybdenum ion binding"/>
    <property type="evidence" value="ECO:0007669"/>
    <property type="project" value="InterPro"/>
</dbReference>
<dbReference type="Pfam" id="PF03476">
    <property type="entry name" value="MOSC_N"/>
    <property type="match status" value="1"/>
</dbReference>
<feature type="domain" description="MOSC" evidence="1">
    <location>
        <begin position="157"/>
        <end position="328"/>
    </location>
</feature>